<sequence length="334" mass="36471">MPVINAASAAAFAAPWYQATHQPVMRKMHRIEATGGTQDAVDAVLNYPFERLIYAEGDSWFDKFTPLLETGTNLLDAISTPYFTGVVDVSHIGDVVSDMVRGGQRRQTEAMFQLFDFDAILFSGGGNDLKNLFAELYDAQHSQALSGQTLAPAHFVQLLAGQMASPQADEFFDEVITQIKAFVTLRDRAGSAKTRKAPILVNGYDYIQPRPVTGALVGGLLKVAGPWLYPSMKRAGLSDGQMFSAARAVVDKLNERLHAEVAVLPNVHVIDARGLLDPALPGSNTASGDWLDEIHPNKAGFSKLARHRWDAALAQLLGWRPNMADLIPPLDFDR</sequence>
<organism evidence="1 2">
    <name type="scientific">Ideonella paludis</name>
    <dbReference type="NCBI Taxonomy" id="1233411"/>
    <lineage>
        <taxon>Bacteria</taxon>
        <taxon>Pseudomonadati</taxon>
        <taxon>Pseudomonadota</taxon>
        <taxon>Betaproteobacteria</taxon>
        <taxon>Burkholderiales</taxon>
        <taxon>Sphaerotilaceae</taxon>
        <taxon>Ideonella</taxon>
    </lineage>
</organism>
<dbReference type="Proteomes" id="UP000672097">
    <property type="component" value="Unassembled WGS sequence"/>
</dbReference>
<dbReference type="SUPFAM" id="SSF52266">
    <property type="entry name" value="SGNH hydrolase"/>
    <property type="match status" value="1"/>
</dbReference>
<gene>
    <name evidence="1" type="ORF">KAK11_20740</name>
</gene>
<accession>A0ABS5E2X4</accession>
<dbReference type="InterPro" id="IPR036514">
    <property type="entry name" value="SGNH_hydro_sf"/>
</dbReference>
<protein>
    <recommendedName>
        <fullName evidence="3">SGNH hydrolase-type esterase domain-containing protein</fullName>
    </recommendedName>
</protein>
<evidence type="ECO:0000313" key="2">
    <source>
        <dbReference type="Proteomes" id="UP000672097"/>
    </source>
</evidence>
<proteinExistence type="predicted"/>
<keyword evidence="2" id="KW-1185">Reference proteome</keyword>
<evidence type="ECO:0008006" key="3">
    <source>
        <dbReference type="Google" id="ProtNLM"/>
    </source>
</evidence>
<comment type="caution">
    <text evidence="1">The sequence shown here is derived from an EMBL/GenBank/DDBJ whole genome shotgun (WGS) entry which is preliminary data.</text>
</comment>
<dbReference type="RefSeq" id="WP_210811438.1">
    <property type="nucleotide sequence ID" value="NZ_JAGQDG010000009.1"/>
</dbReference>
<dbReference type="EMBL" id="JAGQDG010000009">
    <property type="protein sequence ID" value="MBQ0937765.1"/>
    <property type="molecule type" value="Genomic_DNA"/>
</dbReference>
<evidence type="ECO:0000313" key="1">
    <source>
        <dbReference type="EMBL" id="MBQ0937765.1"/>
    </source>
</evidence>
<dbReference type="Gene3D" id="3.40.50.1110">
    <property type="entry name" value="SGNH hydrolase"/>
    <property type="match status" value="1"/>
</dbReference>
<reference evidence="1 2" key="1">
    <citation type="submission" date="2021-04" db="EMBL/GenBank/DDBJ databases">
        <title>The genome sequence of type strain Ideonella paludis KCTC 32238.</title>
        <authorList>
            <person name="Liu Y."/>
        </authorList>
    </citation>
    <scope>NUCLEOTIDE SEQUENCE [LARGE SCALE GENOMIC DNA]</scope>
    <source>
        <strain evidence="1 2">KCTC 32238</strain>
    </source>
</reference>
<name>A0ABS5E2X4_9BURK</name>